<keyword evidence="3" id="KW-1185">Reference proteome</keyword>
<organism evidence="2 3">
    <name type="scientific">Gluconacetobacter asukensis</name>
    <dbReference type="NCBI Taxonomy" id="1017181"/>
    <lineage>
        <taxon>Bacteria</taxon>
        <taxon>Pseudomonadati</taxon>
        <taxon>Pseudomonadota</taxon>
        <taxon>Alphaproteobacteria</taxon>
        <taxon>Acetobacterales</taxon>
        <taxon>Acetobacteraceae</taxon>
        <taxon>Gluconacetobacter</taxon>
    </lineage>
</organism>
<comment type="caution">
    <text evidence="2">The sequence shown here is derived from an EMBL/GenBank/DDBJ whole genome shotgun (WGS) entry which is preliminary data.</text>
</comment>
<reference evidence="2 3" key="1">
    <citation type="submission" date="2020-04" db="EMBL/GenBank/DDBJ databases">
        <title>Description of novel Gluconacetobacter.</title>
        <authorList>
            <person name="Sombolestani A."/>
        </authorList>
    </citation>
    <scope>NUCLEOTIDE SEQUENCE [LARGE SCALE GENOMIC DNA]</scope>
    <source>
        <strain evidence="2 3">LMG 27724</strain>
    </source>
</reference>
<dbReference type="Proteomes" id="UP000577891">
    <property type="component" value="Unassembled WGS sequence"/>
</dbReference>
<protein>
    <submittedName>
        <fullName evidence="2">Uncharacterized protein</fullName>
    </submittedName>
</protein>
<dbReference type="AlphaFoldDB" id="A0A7W4IXH5"/>
<keyword evidence="1" id="KW-1133">Transmembrane helix</keyword>
<evidence type="ECO:0000256" key="1">
    <source>
        <dbReference type="SAM" id="Phobius"/>
    </source>
</evidence>
<proteinExistence type="predicted"/>
<dbReference type="EMBL" id="JABEQE010000001">
    <property type="protein sequence ID" value="MBB2170827.1"/>
    <property type="molecule type" value="Genomic_DNA"/>
</dbReference>
<feature type="transmembrane region" description="Helical" evidence="1">
    <location>
        <begin position="6"/>
        <end position="24"/>
    </location>
</feature>
<keyword evidence="1" id="KW-0812">Transmembrane</keyword>
<name>A0A7W4IXH5_9PROT</name>
<sequence>MLAIVLLATGGVASVLCGLLSYLASPHQRLFAVRPATGPCLAGAAGAAAVALGCVLRVRSPATAIFMVALLLMVFWSIVPALVALLDRQGRRR</sequence>
<accession>A0A7W4IXH5</accession>
<feature type="transmembrane region" description="Helical" evidence="1">
    <location>
        <begin position="64"/>
        <end position="86"/>
    </location>
</feature>
<evidence type="ECO:0000313" key="2">
    <source>
        <dbReference type="EMBL" id="MBB2170827.1"/>
    </source>
</evidence>
<dbReference type="RefSeq" id="WP_182977452.1">
    <property type="nucleotide sequence ID" value="NZ_BAABGB010000014.1"/>
</dbReference>
<feature type="transmembrane region" description="Helical" evidence="1">
    <location>
        <begin position="36"/>
        <end position="58"/>
    </location>
</feature>
<evidence type="ECO:0000313" key="3">
    <source>
        <dbReference type="Proteomes" id="UP000577891"/>
    </source>
</evidence>
<gene>
    <name evidence="2" type="ORF">HLH35_01620</name>
</gene>
<keyword evidence="1" id="KW-0472">Membrane</keyword>